<comment type="caution">
    <text evidence="8">The sequence shown here is derived from an EMBL/GenBank/DDBJ whole genome shotgun (WGS) entry which is preliminary data.</text>
</comment>
<dbReference type="InterPro" id="IPR032413">
    <property type="entry name" value="Arm_3"/>
</dbReference>
<dbReference type="InterPro" id="IPR024931">
    <property type="entry name" value="Importin_alpha"/>
</dbReference>
<evidence type="ECO:0000259" key="7">
    <source>
        <dbReference type="PROSITE" id="PS51214"/>
    </source>
</evidence>
<dbReference type="Gene3D" id="1.20.5.690">
    <property type="entry name" value="Importin-alpha, importin-beta-binding domain"/>
    <property type="match status" value="1"/>
</dbReference>
<dbReference type="Proteomes" id="UP000287033">
    <property type="component" value="Unassembled WGS sequence"/>
</dbReference>
<dbReference type="Pfam" id="PF00514">
    <property type="entry name" value="Arm"/>
    <property type="match status" value="6"/>
</dbReference>
<dbReference type="EMBL" id="BEZZ01000065">
    <property type="protein sequence ID" value="GCC24736.1"/>
    <property type="molecule type" value="Genomic_DNA"/>
</dbReference>
<dbReference type="PROSITE" id="PS51214">
    <property type="entry name" value="IBB"/>
    <property type="match status" value="1"/>
</dbReference>
<feature type="domain" description="IBB" evidence="7">
    <location>
        <begin position="1"/>
        <end position="60"/>
    </location>
</feature>
<dbReference type="SMART" id="SM00185">
    <property type="entry name" value="ARM"/>
    <property type="match status" value="8"/>
</dbReference>
<dbReference type="GO" id="GO:0006606">
    <property type="term" value="P:protein import into nucleus"/>
    <property type="evidence" value="ECO:0007669"/>
    <property type="project" value="InterPro"/>
</dbReference>
<dbReference type="Pfam" id="PF16186">
    <property type="entry name" value="Arm_3"/>
    <property type="match status" value="1"/>
</dbReference>
<reference evidence="8 9" key="1">
    <citation type="journal article" date="2018" name="Nat. Ecol. Evol.">
        <title>Shark genomes provide insights into elasmobranch evolution and the origin of vertebrates.</title>
        <authorList>
            <person name="Hara Y"/>
            <person name="Yamaguchi K"/>
            <person name="Onimaru K"/>
            <person name="Kadota M"/>
            <person name="Koyanagi M"/>
            <person name="Keeley SD"/>
            <person name="Tatsumi K"/>
            <person name="Tanaka K"/>
            <person name="Motone F"/>
            <person name="Kageyama Y"/>
            <person name="Nozu R"/>
            <person name="Adachi N"/>
            <person name="Nishimura O"/>
            <person name="Nakagawa R"/>
            <person name="Tanegashima C"/>
            <person name="Kiyatake I"/>
            <person name="Matsumoto R"/>
            <person name="Murakumo K"/>
            <person name="Nishida K"/>
            <person name="Terakita A"/>
            <person name="Kuratani S"/>
            <person name="Sato K"/>
            <person name="Hyodo S Kuraku.S."/>
        </authorList>
    </citation>
    <scope>NUCLEOTIDE SEQUENCE [LARGE SCALE GENOMIC DNA]</scope>
</reference>
<name>A0A401S2Y8_CHIPU</name>
<feature type="region of interest" description="Disordered" evidence="6">
    <location>
        <begin position="487"/>
        <end position="519"/>
    </location>
</feature>
<evidence type="ECO:0000256" key="6">
    <source>
        <dbReference type="SAM" id="MobiDB-lite"/>
    </source>
</evidence>
<sequence length="519" mass="57763">MDMADTNKLDNQRIKSFKKKGRDLETVRRQQNEIVVELRKIKRDEHYLKRRNVLVGNEETDPDGDIRVQNVSLEEIVKSATSENQEVQLGGVQAVRELVSTDYAPPIGDLINSGIFPILMHCLQQDHNHQLQFEAVWALANIAYGPSEHTEAMIKSNAVPLLLRLLYCPHQDVCEQALLALGNIIADGSKCRDYVISLGMIKPLLSFVNASVPITFLRTVTWVIVNLCRQKDPPLTKATVEEILPALCVLVHHNDMHVLIDTVLALSYITDAEDEQIQMVIDSGIVPSLVPLFSHQEVNIQTATLRAVGNIVTGTDEQAQVVLNCGALSHFPALLTHPNMKINKDAVWFLSNVTAGNQQQEQAVINANLVPLIVNLMENGDYATQKETAWVIANLANCGRKDQVDYLIEQNAVVPFCKLLTLLDPQIIIVVLDGLSNILNTANDKTELVANSIEECGALQMIEQLQLHENEEIYKLAYDILDQLTSEEGEDPTLETDNMEDTKLGFSSSTSSPEKQVQI</sequence>
<feature type="compositionally biased region" description="Acidic residues" evidence="6">
    <location>
        <begin position="487"/>
        <end position="499"/>
    </location>
</feature>
<dbReference type="STRING" id="137246.A0A401S2Y8"/>
<dbReference type="SUPFAM" id="SSF48371">
    <property type="entry name" value="ARM repeat"/>
    <property type="match status" value="1"/>
</dbReference>
<evidence type="ECO:0000256" key="3">
    <source>
        <dbReference type="ARBA" id="ARBA00022737"/>
    </source>
</evidence>
<keyword evidence="2 5" id="KW-0813">Transport</keyword>
<dbReference type="PIRSF" id="PIRSF005673">
    <property type="entry name" value="Importin_alpha"/>
    <property type="match status" value="1"/>
</dbReference>
<dbReference type="FunFam" id="1.25.10.10:FF:000009">
    <property type="entry name" value="Importin subunit alpha"/>
    <property type="match status" value="1"/>
</dbReference>
<dbReference type="GO" id="GO:0005634">
    <property type="term" value="C:nucleus"/>
    <property type="evidence" value="ECO:0007669"/>
    <property type="project" value="UniProtKB-ARBA"/>
</dbReference>
<keyword evidence="3" id="KW-0677">Repeat</keyword>
<dbReference type="Pfam" id="PF01749">
    <property type="entry name" value="IBB"/>
    <property type="match status" value="1"/>
</dbReference>
<dbReference type="Gene3D" id="1.25.10.10">
    <property type="entry name" value="Leucine-rich Repeat Variant"/>
    <property type="match status" value="1"/>
</dbReference>
<evidence type="ECO:0000313" key="8">
    <source>
        <dbReference type="EMBL" id="GCC24736.1"/>
    </source>
</evidence>
<protein>
    <recommendedName>
        <fullName evidence="5">Importin subunit alpha</fullName>
    </recommendedName>
</protein>
<evidence type="ECO:0000256" key="4">
    <source>
        <dbReference type="ARBA" id="ARBA00022927"/>
    </source>
</evidence>
<evidence type="ECO:0000256" key="2">
    <source>
        <dbReference type="ARBA" id="ARBA00022448"/>
    </source>
</evidence>
<dbReference type="InterPro" id="IPR000225">
    <property type="entry name" value="Armadillo"/>
</dbReference>
<keyword evidence="4 5" id="KW-0653">Protein transport</keyword>
<comment type="similarity">
    <text evidence="1 5">Belongs to the importin alpha family.</text>
</comment>
<dbReference type="InterPro" id="IPR016024">
    <property type="entry name" value="ARM-type_fold"/>
</dbReference>
<feature type="compositionally biased region" description="Polar residues" evidence="6">
    <location>
        <begin position="505"/>
        <end position="519"/>
    </location>
</feature>
<dbReference type="InterPro" id="IPR002652">
    <property type="entry name" value="Importin-a_IBB"/>
</dbReference>
<dbReference type="GO" id="GO:0005737">
    <property type="term" value="C:cytoplasm"/>
    <property type="evidence" value="ECO:0007669"/>
    <property type="project" value="InterPro"/>
</dbReference>
<dbReference type="OrthoDB" id="7537227at2759"/>
<evidence type="ECO:0000256" key="1">
    <source>
        <dbReference type="ARBA" id="ARBA00010394"/>
    </source>
</evidence>
<keyword evidence="9" id="KW-1185">Reference proteome</keyword>
<proteinExistence type="inferred from homology"/>
<dbReference type="InterPro" id="IPR036975">
    <property type="entry name" value="Importin-a_IBB_sf"/>
</dbReference>
<accession>A0A401S2Y8</accession>
<dbReference type="OMA" id="INKDAVW"/>
<dbReference type="AlphaFoldDB" id="A0A401S2Y8"/>
<dbReference type="GO" id="GO:0061608">
    <property type="term" value="F:nuclear import signal receptor activity"/>
    <property type="evidence" value="ECO:0007669"/>
    <property type="project" value="InterPro"/>
</dbReference>
<gene>
    <name evidence="8" type="ORF">chiPu_0003138</name>
</gene>
<evidence type="ECO:0000313" key="9">
    <source>
        <dbReference type="Proteomes" id="UP000287033"/>
    </source>
</evidence>
<dbReference type="InterPro" id="IPR011989">
    <property type="entry name" value="ARM-like"/>
</dbReference>
<dbReference type="PANTHER" id="PTHR23316">
    <property type="entry name" value="IMPORTIN ALPHA"/>
    <property type="match status" value="1"/>
</dbReference>
<evidence type="ECO:0000256" key="5">
    <source>
        <dbReference type="PIRNR" id="PIRNR005673"/>
    </source>
</evidence>
<organism evidence="8 9">
    <name type="scientific">Chiloscyllium punctatum</name>
    <name type="common">Brownbanded bambooshark</name>
    <name type="synonym">Hemiscyllium punctatum</name>
    <dbReference type="NCBI Taxonomy" id="137246"/>
    <lineage>
        <taxon>Eukaryota</taxon>
        <taxon>Metazoa</taxon>
        <taxon>Chordata</taxon>
        <taxon>Craniata</taxon>
        <taxon>Vertebrata</taxon>
        <taxon>Chondrichthyes</taxon>
        <taxon>Elasmobranchii</taxon>
        <taxon>Galeomorphii</taxon>
        <taxon>Galeoidea</taxon>
        <taxon>Orectolobiformes</taxon>
        <taxon>Hemiscylliidae</taxon>
        <taxon>Chiloscyllium</taxon>
    </lineage>
</organism>